<dbReference type="InterPro" id="IPR058248">
    <property type="entry name" value="Lxx211020-like"/>
</dbReference>
<accession>A0A1I4YFW9</accession>
<dbReference type="AlphaFoldDB" id="A0A1I4YFW9"/>
<dbReference type="OrthoDB" id="9796962at2"/>
<dbReference type="Proteomes" id="UP000198575">
    <property type="component" value="Unassembled WGS sequence"/>
</dbReference>
<dbReference type="PANTHER" id="PTHR36302:SF1">
    <property type="entry name" value="COPPER CHAPERONE PCU(A)C"/>
    <property type="match status" value="1"/>
</dbReference>
<keyword evidence="1" id="KW-0732">Signal</keyword>
<name>A0A1I4YFW9_9GAMM</name>
<dbReference type="PANTHER" id="PTHR36302">
    <property type="entry name" value="BLR7088 PROTEIN"/>
    <property type="match status" value="1"/>
</dbReference>
<protein>
    <recommendedName>
        <fullName evidence="4">Copper(I)-binding protein</fullName>
    </recommendedName>
</protein>
<evidence type="ECO:0000256" key="1">
    <source>
        <dbReference type="SAM" id="SignalP"/>
    </source>
</evidence>
<dbReference type="STRING" id="578942.SAMN05216289_11739"/>
<organism evidence="2 3">
    <name type="scientific">Dokdonella immobilis</name>
    <dbReference type="NCBI Taxonomy" id="578942"/>
    <lineage>
        <taxon>Bacteria</taxon>
        <taxon>Pseudomonadati</taxon>
        <taxon>Pseudomonadota</taxon>
        <taxon>Gammaproteobacteria</taxon>
        <taxon>Lysobacterales</taxon>
        <taxon>Rhodanobacteraceae</taxon>
        <taxon>Dokdonella</taxon>
    </lineage>
</organism>
<gene>
    <name evidence="2" type="ORF">SAMN05216289_11739</name>
</gene>
<evidence type="ECO:0000313" key="2">
    <source>
        <dbReference type="EMBL" id="SFN36897.1"/>
    </source>
</evidence>
<evidence type="ECO:0000313" key="3">
    <source>
        <dbReference type="Proteomes" id="UP000198575"/>
    </source>
</evidence>
<evidence type="ECO:0008006" key="4">
    <source>
        <dbReference type="Google" id="ProtNLM"/>
    </source>
</evidence>
<dbReference type="RefSeq" id="WP_092408314.1">
    <property type="nucleotide sequence ID" value="NZ_FOVF01000017.1"/>
</dbReference>
<feature type="signal peptide" evidence="1">
    <location>
        <begin position="1"/>
        <end position="22"/>
    </location>
</feature>
<dbReference type="InterPro" id="IPR007410">
    <property type="entry name" value="LpqE-like"/>
</dbReference>
<feature type="chain" id="PRO_5011728006" description="Copper(I)-binding protein" evidence="1">
    <location>
        <begin position="23"/>
        <end position="155"/>
    </location>
</feature>
<reference evidence="2 3" key="1">
    <citation type="submission" date="2016-10" db="EMBL/GenBank/DDBJ databases">
        <authorList>
            <person name="de Groot N.N."/>
        </authorList>
    </citation>
    <scope>NUCLEOTIDE SEQUENCE [LARGE SCALE GENOMIC DNA]</scope>
    <source>
        <strain evidence="2 3">CGMCC 1.7659</strain>
    </source>
</reference>
<proteinExistence type="predicted"/>
<sequence length="155" mass="16846">MKILQRLFATVIVFVLMPCAFAASQLGVSNAWIPQAPPGVDMLAGYLTLKNSGDAPVSILAAQSDRFLTVTVHQTVIENGVSRMRELNHLEIAPGEEVKFAPGGLHLMLMQPRREVVPGDRIEITFLLSDGQRVPAMFDVQAVDASGGEGHQHHH</sequence>
<dbReference type="Pfam" id="PF04314">
    <property type="entry name" value="PCuAC"/>
    <property type="match status" value="1"/>
</dbReference>
<keyword evidence="3" id="KW-1185">Reference proteome</keyword>
<dbReference type="Gene3D" id="2.60.40.1890">
    <property type="entry name" value="PCu(A)C copper chaperone"/>
    <property type="match status" value="1"/>
</dbReference>
<dbReference type="SUPFAM" id="SSF110087">
    <property type="entry name" value="DR1885-like metal-binding protein"/>
    <property type="match status" value="1"/>
</dbReference>
<dbReference type="InterPro" id="IPR036182">
    <property type="entry name" value="PCuAC_sf"/>
</dbReference>
<dbReference type="EMBL" id="FOVF01000017">
    <property type="protein sequence ID" value="SFN36897.1"/>
    <property type="molecule type" value="Genomic_DNA"/>
</dbReference>